<evidence type="ECO:0000256" key="2">
    <source>
        <dbReference type="ARBA" id="ARBA00022475"/>
    </source>
</evidence>
<dbReference type="InterPro" id="IPR011922">
    <property type="entry name" value="Cell_div_FtsL"/>
</dbReference>
<dbReference type="NCBIfam" id="TIGR02209">
    <property type="entry name" value="ftsL_broad"/>
    <property type="match status" value="1"/>
</dbReference>
<keyword evidence="8" id="KW-0997">Cell inner membrane</keyword>
<keyword evidence="2 8" id="KW-1003">Cell membrane</keyword>
<comment type="subcellular location">
    <subcellularLocation>
        <location evidence="8">Cell inner membrane</location>
        <topology evidence="8">Single-pass type II membrane protein</topology>
    </subcellularLocation>
    <subcellularLocation>
        <location evidence="1">Cell membrane</location>
        <topology evidence="1">Single-pass type II membrane protein</topology>
    </subcellularLocation>
    <text evidence="8">Localizes to the division septum where it forms a ring structure.</text>
</comment>
<dbReference type="EMBL" id="BAUJ01000003">
    <property type="protein sequence ID" value="GAD88213.1"/>
    <property type="molecule type" value="Genomic_DNA"/>
</dbReference>
<keyword evidence="7 8" id="KW-0131">Cell cycle</keyword>
<evidence type="ECO:0000256" key="6">
    <source>
        <dbReference type="ARBA" id="ARBA00023136"/>
    </source>
</evidence>
<evidence type="ECO:0000256" key="5">
    <source>
        <dbReference type="ARBA" id="ARBA00022989"/>
    </source>
</evidence>
<reference evidence="10 11" key="1">
    <citation type="submission" date="2013-11" db="EMBL/GenBank/DDBJ databases">
        <title>Whole genome shotgun sequence of Vibrio halioticoli NBRC 102217.</title>
        <authorList>
            <person name="Isaki S."/>
            <person name="Kimura A."/>
            <person name="Ohji S."/>
            <person name="Hosoyama A."/>
            <person name="Fujita N."/>
            <person name="Hashimoto M."/>
            <person name="Hosoyama Y."/>
            <person name="Yamazoe A."/>
        </authorList>
    </citation>
    <scope>NUCLEOTIDE SEQUENCE [LARGE SCALE GENOMIC DNA]</scope>
    <source>
        <strain evidence="10 11">NBRC 102217</strain>
    </source>
</reference>
<dbReference type="eggNOG" id="COG3116">
    <property type="taxonomic scope" value="Bacteria"/>
</dbReference>
<feature type="transmembrane region" description="Helical" evidence="8">
    <location>
        <begin position="29"/>
        <end position="48"/>
    </location>
</feature>
<keyword evidence="3 8" id="KW-0132">Cell division</keyword>
<dbReference type="GO" id="GO:0043093">
    <property type="term" value="P:FtsZ-dependent cytokinesis"/>
    <property type="evidence" value="ECO:0007669"/>
    <property type="project" value="UniProtKB-UniRule"/>
</dbReference>
<sequence>MNELETSIQPSVPPLGKIIVRDLFTAGRVPLLLLITLFFSAIAVVMTTQMTRDVISQKDQALEQRETLDEEWRNLILEENALSEHSRVQKIATSELDMTRPDSDKEVIVKL</sequence>
<dbReference type="NCBIfam" id="NF008040">
    <property type="entry name" value="PRK10772.1"/>
    <property type="match status" value="1"/>
</dbReference>
<dbReference type="GO" id="GO:0005886">
    <property type="term" value="C:plasma membrane"/>
    <property type="evidence" value="ECO:0007669"/>
    <property type="project" value="UniProtKB-SubCell"/>
</dbReference>
<comment type="subunit">
    <text evidence="8">Part of a complex composed of FtsB, FtsL and FtsQ.</text>
</comment>
<evidence type="ECO:0000313" key="10">
    <source>
        <dbReference type="EMBL" id="GAD88213.1"/>
    </source>
</evidence>
<dbReference type="GO" id="GO:0032153">
    <property type="term" value="C:cell division site"/>
    <property type="evidence" value="ECO:0007669"/>
    <property type="project" value="UniProtKB-UniRule"/>
</dbReference>
<name>V5FAM7_9VIBR</name>
<protein>
    <recommendedName>
        <fullName evidence="8 9">Cell division protein FtsL</fullName>
    </recommendedName>
</protein>
<dbReference type="Proteomes" id="UP000017800">
    <property type="component" value="Unassembled WGS sequence"/>
</dbReference>
<evidence type="ECO:0000256" key="3">
    <source>
        <dbReference type="ARBA" id="ARBA00022618"/>
    </source>
</evidence>
<dbReference type="AlphaFoldDB" id="V5FAM7"/>
<organism evidence="10 11">
    <name type="scientific">Vibrio halioticoli NBRC 102217</name>
    <dbReference type="NCBI Taxonomy" id="1219072"/>
    <lineage>
        <taxon>Bacteria</taxon>
        <taxon>Pseudomonadati</taxon>
        <taxon>Pseudomonadota</taxon>
        <taxon>Gammaproteobacteria</taxon>
        <taxon>Vibrionales</taxon>
        <taxon>Vibrionaceae</taxon>
        <taxon>Vibrio</taxon>
    </lineage>
</organism>
<evidence type="ECO:0000256" key="1">
    <source>
        <dbReference type="ARBA" id="ARBA00004401"/>
    </source>
</evidence>
<keyword evidence="4 8" id="KW-0812">Transmembrane</keyword>
<dbReference type="HAMAP" id="MF_00910">
    <property type="entry name" value="FtsL"/>
    <property type="match status" value="1"/>
</dbReference>
<evidence type="ECO:0000256" key="9">
    <source>
        <dbReference type="NCBIfam" id="TIGR02209"/>
    </source>
</evidence>
<gene>
    <name evidence="8 10" type="primary">ftsL</name>
    <name evidence="10" type="ORF">VHA01S_003_02890</name>
</gene>
<keyword evidence="11" id="KW-1185">Reference proteome</keyword>
<comment type="caution">
    <text evidence="10">The sequence shown here is derived from an EMBL/GenBank/DDBJ whole genome shotgun (WGS) entry which is preliminary data.</text>
</comment>
<keyword evidence="5 8" id="KW-1133">Transmembrane helix</keyword>
<keyword evidence="6 8" id="KW-0472">Membrane</keyword>
<comment type="similarity">
    <text evidence="8">Belongs to the FtsL family.</text>
</comment>
<dbReference type="OrthoDB" id="6196803at2"/>
<comment type="function">
    <text evidence="8">Essential cell division protein. May link together the upstream cell division proteins, which are predominantly cytoplasmic, with the downstream cell division proteins, which are predominantly periplasmic.</text>
</comment>
<evidence type="ECO:0000256" key="4">
    <source>
        <dbReference type="ARBA" id="ARBA00022692"/>
    </source>
</evidence>
<dbReference type="PANTHER" id="PTHR37479:SF1">
    <property type="entry name" value="CELL DIVISION PROTEIN FTSL"/>
    <property type="match status" value="1"/>
</dbReference>
<dbReference type="Pfam" id="PF04999">
    <property type="entry name" value="FtsL"/>
    <property type="match status" value="1"/>
</dbReference>
<proteinExistence type="inferred from homology"/>
<evidence type="ECO:0000256" key="8">
    <source>
        <dbReference type="HAMAP-Rule" id="MF_00910"/>
    </source>
</evidence>
<accession>V5FAM7</accession>
<evidence type="ECO:0000256" key="7">
    <source>
        <dbReference type="ARBA" id="ARBA00023306"/>
    </source>
</evidence>
<dbReference type="PANTHER" id="PTHR37479">
    <property type="entry name" value="CELL DIVISION PROTEIN FTSL"/>
    <property type="match status" value="1"/>
</dbReference>
<evidence type="ECO:0000313" key="11">
    <source>
        <dbReference type="Proteomes" id="UP000017800"/>
    </source>
</evidence>